<dbReference type="Pfam" id="PF08811">
    <property type="entry name" value="DUF1800"/>
    <property type="match status" value="1"/>
</dbReference>
<evidence type="ECO:0000313" key="2">
    <source>
        <dbReference type="Proteomes" id="UP000239576"/>
    </source>
</evidence>
<reference evidence="1 2" key="2">
    <citation type="submission" date="2018-03" db="EMBL/GenBank/DDBJ databases">
        <title>The ancient ancestry and fast evolution of plastids.</title>
        <authorList>
            <person name="Moore K.R."/>
            <person name="Magnabosco C."/>
            <person name="Momper L."/>
            <person name="Gold D.A."/>
            <person name="Bosak T."/>
            <person name="Fournier G.P."/>
        </authorList>
    </citation>
    <scope>NUCLEOTIDE SEQUENCE [LARGE SCALE GENOMIC DNA]</scope>
    <source>
        <strain evidence="1 2">ULC18</strain>
    </source>
</reference>
<dbReference type="AlphaFoldDB" id="A0A2T1DXD3"/>
<dbReference type="RefSeq" id="WP_106259369.1">
    <property type="nucleotide sequence ID" value="NZ_CAWNSW010000032.1"/>
</dbReference>
<dbReference type="InterPro" id="IPR014917">
    <property type="entry name" value="DUF1800"/>
</dbReference>
<accession>A0A2T1DXD3</accession>
<name>A0A2T1DXD3_9CYAN</name>
<sequence length="537" mass="59190">MHLKPNVWKLTALLWFGVMPGWSSLYSPATAAMPVDPKILHVLNRLSFGPRPGDVQMVAKMGVDRYIQQQLAPDSIPVPQSLTTQLSQLEALNLTPPALLSQYEPVKAANGQKLTPDERKVLREKARVVMQQAIQARLLRATASPRQLEEVMVDFWYNHFNVFAGKGLDRILVGAYEQQAIRPYAIGRFRALLGATAHHPAMLFYLDNWQNTAPGSPGARGRFTGLNENYARELMELHTLGVEGGYSQQDVITLAKIFTGWGFRRNGPPTDRTTGFYFDPKRHDASDKVFLGYRIKGGGVEEGEKALDILAKSPATARHISYKLAQYFVADTPPKLLVDRLTKQYLSTNGDLRAVLKALFQSPEFWQTQYYNVKFKTPYQYVVSAVRATGIEVTNVQPLTNTLQQLGMPLYGCVTPDGYKNTQDVWLNPDAMTRRISFATTLASGRLPLQAIAPMPLSVTPSLTANASSASPLAEMSSVAPVPALTRTPKAVQPLDATQLAATLGHPFSAKTQQAIATNPSQLSAALMLGSPEFMHK</sequence>
<evidence type="ECO:0000313" key="1">
    <source>
        <dbReference type="EMBL" id="PSB25129.1"/>
    </source>
</evidence>
<reference evidence="2" key="1">
    <citation type="submission" date="2018-02" db="EMBL/GenBank/DDBJ databases">
        <authorList>
            <person name="Moore K."/>
            <person name="Momper L."/>
        </authorList>
    </citation>
    <scope>NUCLEOTIDE SEQUENCE [LARGE SCALE GENOMIC DNA]</scope>
    <source>
        <strain evidence="2">ULC18</strain>
    </source>
</reference>
<protein>
    <submittedName>
        <fullName evidence="1">DUF1800 domain-containing protein</fullName>
    </submittedName>
</protein>
<dbReference type="EMBL" id="PVWK01000132">
    <property type="protein sequence ID" value="PSB25129.1"/>
    <property type="molecule type" value="Genomic_DNA"/>
</dbReference>
<keyword evidence="2" id="KW-1185">Reference proteome</keyword>
<gene>
    <name evidence="1" type="ORF">C7B82_24450</name>
</gene>
<dbReference type="OrthoDB" id="9772295at2"/>
<proteinExistence type="predicted"/>
<dbReference type="Proteomes" id="UP000239576">
    <property type="component" value="Unassembled WGS sequence"/>
</dbReference>
<organism evidence="1 2">
    <name type="scientific">Stenomitos frigidus ULC18</name>
    <dbReference type="NCBI Taxonomy" id="2107698"/>
    <lineage>
        <taxon>Bacteria</taxon>
        <taxon>Bacillati</taxon>
        <taxon>Cyanobacteriota</taxon>
        <taxon>Cyanophyceae</taxon>
        <taxon>Leptolyngbyales</taxon>
        <taxon>Leptolyngbyaceae</taxon>
        <taxon>Stenomitos</taxon>
    </lineage>
</organism>
<comment type="caution">
    <text evidence="1">The sequence shown here is derived from an EMBL/GenBank/DDBJ whole genome shotgun (WGS) entry which is preliminary data.</text>
</comment>